<keyword evidence="1" id="KW-1133">Transmembrane helix</keyword>
<evidence type="ECO:0000313" key="3">
    <source>
        <dbReference type="Proteomes" id="UP000013270"/>
    </source>
</evidence>
<sequence>MNMNYIIYGFSRAFFVFLMVVAIGVSLKLLNINNSIEISVIIFNLLLIFCGYKFVEKSSKEKYKNSLFLSIIISFSFALIFSLFNEFELLIIFKNILSILFFISIGIFSRYIVEFFNYLLK</sequence>
<keyword evidence="1" id="KW-0472">Membrane</keyword>
<name>N8YMJ8_ACIBZ</name>
<evidence type="ECO:0000256" key="1">
    <source>
        <dbReference type="SAM" id="Phobius"/>
    </source>
</evidence>
<comment type="caution">
    <text evidence="2">The sequence shown here is derived from an EMBL/GenBank/DDBJ whole genome shotgun (WGS) entry which is preliminary data.</text>
</comment>
<feature type="transmembrane region" description="Helical" evidence="1">
    <location>
        <begin position="90"/>
        <end position="113"/>
    </location>
</feature>
<feature type="transmembrane region" description="Helical" evidence="1">
    <location>
        <begin position="67"/>
        <end position="84"/>
    </location>
</feature>
<gene>
    <name evidence="2" type="ORF">F963_01538</name>
</gene>
<accession>N8YMJ8</accession>
<evidence type="ECO:0000313" key="2">
    <source>
        <dbReference type="EMBL" id="ENV22544.1"/>
    </source>
</evidence>
<dbReference type="EMBL" id="APPK01000026">
    <property type="protein sequence ID" value="ENV22544.1"/>
    <property type="molecule type" value="Genomic_DNA"/>
</dbReference>
<dbReference type="HOGENOM" id="CLU_2033029_0_0_6"/>
<organism evidence="2 3">
    <name type="scientific">Acinetobacter bereziniae NIPH 3</name>
    <dbReference type="NCBI Taxonomy" id="1217651"/>
    <lineage>
        <taxon>Bacteria</taxon>
        <taxon>Pseudomonadati</taxon>
        <taxon>Pseudomonadota</taxon>
        <taxon>Gammaproteobacteria</taxon>
        <taxon>Moraxellales</taxon>
        <taxon>Moraxellaceae</taxon>
        <taxon>Acinetobacter</taxon>
    </lineage>
</organism>
<reference evidence="2 3" key="1">
    <citation type="submission" date="2013-02" db="EMBL/GenBank/DDBJ databases">
        <title>The Genome Sequence of Acinetobacter bereziniae NIPH 3.</title>
        <authorList>
            <consortium name="The Broad Institute Genome Sequencing Platform"/>
            <consortium name="The Broad Institute Genome Sequencing Center for Infectious Disease"/>
            <person name="Cerqueira G."/>
            <person name="Feldgarden M."/>
            <person name="Courvalin P."/>
            <person name="Perichon B."/>
            <person name="Grillot-Courvalin C."/>
            <person name="Clermont D."/>
            <person name="Rocha E."/>
            <person name="Yoon E.-J."/>
            <person name="Nemec A."/>
            <person name="Walker B."/>
            <person name="Young S.K."/>
            <person name="Zeng Q."/>
            <person name="Gargeya S."/>
            <person name="Fitzgerald M."/>
            <person name="Haas B."/>
            <person name="Abouelleil A."/>
            <person name="Alvarado L."/>
            <person name="Arachchi H.M."/>
            <person name="Berlin A.M."/>
            <person name="Chapman S.B."/>
            <person name="Dewar J."/>
            <person name="Goldberg J."/>
            <person name="Griggs A."/>
            <person name="Gujja S."/>
            <person name="Hansen M."/>
            <person name="Howarth C."/>
            <person name="Imamovic A."/>
            <person name="Larimer J."/>
            <person name="McCowan C."/>
            <person name="Murphy C."/>
            <person name="Neiman D."/>
            <person name="Pearson M."/>
            <person name="Priest M."/>
            <person name="Roberts A."/>
            <person name="Saif S."/>
            <person name="Shea T."/>
            <person name="Sisk P."/>
            <person name="Sykes S."/>
            <person name="Wortman J."/>
            <person name="Nusbaum C."/>
            <person name="Birren B."/>
        </authorList>
    </citation>
    <scope>NUCLEOTIDE SEQUENCE [LARGE SCALE GENOMIC DNA]</scope>
    <source>
        <strain evidence="2 3">NIPH 3</strain>
    </source>
</reference>
<feature type="transmembrane region" description="Helical" evidence="1">
    <location>
        <begin position="36"/>
        <end position="55"/>
    </location>
</feature>
<protein>
    <submittedName>
        <fullName evidence="2">Uncharacterized protein</fullName>
    </submittedName>
</protein>
<feature type="transmembrane region" description="Helical" evidence="1">
    <location>
        <begin position="12"/>
        <end position="30"/>
    </location>
</feature>
<proteinExistence type="predicted"/>
<dbReference type="RefSeq" id="WP_004829822.1">
    <property type="nucleotide sequence ID" value="NZ_KB849467.1"/>
</dbReference>
<dbReference type="AlphaFoldDB" id="N8YMJ8"/>
<keyword evidence="1" id="KW-0812">Transmembrane</keyword>
<dbReference type="Proteomes" id="UP000013270">
    <property type="component" value="Unassembled WGS sequence"/>
</dbReference>